<reference evidence="1" key="2">
    <citation type="journal article" date="2021" name="PeerJ">
        <title>Extensive microbial diversity within the chicken gut microbiome revealed by metagenomics and culture.</title>
        <authorList>
            <person name="Gilroy R."/>
            <person name="Ravi A."/>
            <person name="Getino M."/>
            <person name="Pursley I."/>
            <person name="Horton D.L."/>
            <person name="Alikhan N.F."/>
            <person name="Baker D."/>
            <person name="Gharbi K."/>
            <person name="Hall N."/>
            <person name="Watson M."/>
            <person name="Adriaenssens E.M."/>
            <person name="Foster-Nyarko E."/>
            <person name="Jarju S."/>
            <person name="Secka A."/>
            <person name="Antonio M."/>
            <person name="Oren A."/>
            <person name="Chaudhuri R.R."/>
            <person name="La Ragione R."/>
            <person name="Hildebrand F."/>
            <person name="Pallen M.J."/>
        </authorList>
    </citation>
    <scope>NUCLEOTIDE SEQUENCE</scope>
    <source>
        <strain evidence="1">CHK194-22301</strain>
    </source>
</reference>
<protein>
    <submittedName>
        <fullName evidence="2">Uncharacterized protein</fullName>
    </submittedName>
</protein>
<dbReference type="EMBL" id="DYXB01000034">
    <property type="protein sequence ID" value="HJF09637.1"/>
    <property type="molecule type" value="Genomic_DNA"/>
</dbReference>
<evidence type="ECO:0000313" key="1">
    <source>
        <dbReference type="EMBL" id="HJF09637.1"/>
    </source>
</evidence>
<proteinExistence type="predicted"/>
<dbReference type="AlphaFoldDB" id="A0A2N5KXK7"/>
<reference evidence="1" key="3">
    <citation type="submission" date="2021-09" db="EMBL/GenBank/DDBJ databases">
        <authorList>
            <person name="Gilroy R."/>
        </authorList>
    </citation>
    <scope>NUCLEOTIDE SEQUENCE</scope>
    <source>
        <strain evidence="1">CHK194-22301</strain>
    </source>
</reference>
<reference evidence="2 3" key="1">
    <citation type="submission" date="2017-12" db="EMBL/GenBank/DDBJ databases">
        <title>Phylogenetic diversity of female urinary microbiome.</title>
        <authorList>
            <person name="Thomas-White K."/>
            <person name="Wolfe A.J."/>
        </authorList>
    </citation>
    <scope>NUCLEOTIDE SEQUENCE [LARGE SCALE GENOMIC DNA]</scope>
    <source>
        <strain evidence="2 3">UMB0085</strain>
    </source>
</reference>
<dbReference type="EMBL" id="PKIW01000034">
    <property type="protein sequence ID" value="PLT10976.1"/>
    <property type="molecule type" value="Genomic_DNA"/>
</dbReference>
<evidence type="ECO:0000313" key="2">
    <source>
        <dbReference type="EMBL" id="PLT10976.1"/>
    </source>
</evidence>
<comment type="caution">
    <text evidence="2">The sequence shown here is derived from an EMBL/GenBank/DDBJ whole genome shotgun (WGS) entry which is preliminary data.</text>
</comment>
<sequence length="164" mass="19288">MVVIANESHHDTLLRKITSIQRKFIINESKIDLLVKDFQSLYAMMITGDPNVIDIFSEKPIWMTEDSKFQNAIDVLTFLGQPEGQNILMYINLEGLLYSCHGIIKSARTTLEAERKRKRRLIRVVKRITNVELRINYVKNIFFNEAFPNPTVKLQFKHLRKVYF</sequence>
<dbReference type="Proteomes" id="UP000235119">
    <property type="component" value="Unassembled WGS sequence"/>
</dbReference>
<dbReference type="Proteomes" id="UP000784793">
    <property type="component" value="Unassembled WGS sequence"/>
</dbReference>
<evidence type="ECO:0000313" key="3">
    <source>
        <dbReference type="Proteomes" id="UP000235119"/>
    </source>
</evidence>
<organism evidence="2 3">
    <name type="scientific">Lactobacillus crispatus</name>
    <dbReference type="NCBI Taxonomy" id="47770"/>
    <lineage>
        <taxon>Bacteria</taxon>
        <taxon>Bacillati</taxon>
        <taxon>Bacillota</taxon>
        <taxon>Bacilli</taxon>
        <taxon>Lactobacillales</taxon>
        <taxon>Lactobacillaceae</taxon>
        <taxon>Lactobacillus</taxon>
    </lineage>
</organism>
<gene>
    <name evidence="2" type="ORF">CYJ79_07415</name>
    <name evidence="1" type="ORF">K8V23_02370</name>
</gene>
<name>A0A2N5KXK7_9LACO</name>
<accession>A0A2N5KXK7</accession>